<feature type="transmembrane region" description="Helical" evidence="1">
    <location>
        <begin position="90"/>
        <end position="109"/>
    </location>
</feature>
<organism evidence="2 3">
    <name type="scientific">Chitinophaga filiformis</name>
    <name type="common">Myxococcus filiformis</name>
    <name type="synonym">Flexibacter filiformis</name>
    <dbReference type="NCBI Taxonomy" id="104663"/>
    <lineage>
        <taxon>Bacteria</taxon>
        <taxon>Pseudomonadati</taxon>
        <taxon>Bacteroidota</taxon>
        <taxon>Chitinophagia</taxon>
        <taxon>Chitinophagales</taxon>
        <taxon>Chitinophagaceae</taxon>
        <taxon>Chitinophaga</taxon>
    </lineage>
</organism>
<feature type="transmembrane region" description="Helical" evidence="1">
    <location>
        <begin position="58"/>
        <end position="78"/>
    </location>
</feature>
<dbReference type="Proteomes" id="UP000199045">
    <property type="component" value="Unassembled WGS sequence"/>
</dbReference>
<evidence type="ECO:0000313" key="2">
    <source>
        <dbReference type="EMBL" id="SDF24388.1"/>
    </source>
</evidence>
<dbReference type="STRING" id="104663.SAMN04488121_1011241"/>
<feature type="transmembrane region" description="Helical" evidence="1">
    <location>
        <begin position="20"/>
        <end position="38"/>
    </location>
</feature>
<dbReference type="EMBL" id="FNBN01000001">
    <property type="protein sequence ID" value="SDF24388.1"/>
    <property type="molecule type" value="Genomic_DNA"/>
</dbReference>
<keyword evidence="1" id="KW-1133">Transmembrane helix</keyword>
<dbReference type="OrthoDB" id="676528at2"/>
<protein>
    <submittedName>
        <fullName evidence="2">Uncharacterized protein</fullName>
    </submittedName>
</protein>
<dbReference type="AlphaFoldDB" id="A0A1G7JHJ8"/>
<name>A0A1G7JHJ8_CHIFI</name>
<reference evidence="2 3" key="1">
    <citation type="submission" date="2016-10" db="EMBL/GenBank/DDBJ databases">
        <authorList>
            <person name="de Groot N.N."/>
        </authorList>
    </citation>
    <scope>NUCLEOTIDE SEQUENCE [LARGE SCALE GENOMIC DNA]</scope>
    <source>
        <strain evidence="2 3">DSM 527</strain>
    </source>
</reference>
<dbReference type="RefSeq" id="WP_089829538.1">
    <property type="nucleotide sequence ID" value="NZ_FNBN01000001.1"/>
</dbReference>
<accession>A0A1G7JHJ8</accession>
<evidence type="ECO:0000256" key="1">
    <source>
        <dbReference type="SAM" id="Phobius"/>
    </source>
</evidence>
<proteinExistence type="predicted"/>
<evidence type="ECO:0000313" key="3">
    <source>
        <dbReference type="Proteomes" id="UP000199045"/>
    </source>
</evidence>
<sequence length="115" mass="13021">MMQQQESKGQKISKIAAKTALRIFIIILAMGLLPLIAGQGESWEAKMVNAHLVFPSKWTLVFPAILFIGFITLAILCVKNKYKQTDINWLLVLNSVILITYLVMLYTRIYHALLA</sequence>
<gene>
    <name evidence="2" type="ORF">SAMN04488121_1011241</name>
</gene>
<keyword evidence="1" id="KW-0472">Membrane</keyword>
<keyword evidence="1" id="KW-0812">Transmembrane</keyword>